<comment type="caution">
    <text evidence="2">The sequence shown here is derived from an EMBL/GenBank/DDBJ whole genome shotgun (WGS) entry which is preliminary data.</text>
</comment>
<proteinExistence type="predicted"/>
<name>A0A4U1J1V1_9BACT</name>
<evidence type="ECO:0000256" key="1">
    <source>
        <dbReference type="SAM" id="MobiDB-lite"/>
    </source>
</evidence>
<gene>
    <name evidence="2" type="ORF">E8A74_32205</name>
</gene>
<dbReference type="OrthoDB" id="21421at2"/>
<keyword evidence="3" id="KW-1185">Reference proteome</keyword>
<dbReference type="Pfam" id="PF02810">
    <property type="entry name" value="SEC-C"/>
    <property type="match status" value="1"/>
</dbReference>
<protein>
    <submittedName>
        <fullName evidence="2">SEC-C domain-containing protein</fullName>
    </submittedName>
</protein>
<accession>A0A4U1J1V1</accession>
<sequence length="486" mass="53539">MGHAHHFLSRLDRVSLPHVELALSLYRDEGLLRYLFDRARVPEGAERVALSLDHPEEGPFLIVTRDGRFVTCLGAGMKVSNLPVVTRGQIDAIAAKVGELRERMEAAKALAGGKGVKALLRRIYEAADELSREEFVAISALQPLYGFEFLHLYLRAAVELDEARQILLPLLRKTDKPKPIYDDALSAYWRTLWAMSHFAILATLDGQETFPPGLLDMFGEGGTFSWPTTRQGFLPFAIRGAWATARVGKPLLAKYKRFYQEAESELQNIDGALGILAIGMRHARLRAEAEKTLGADIPVKWRGTPHGKVTGAIRKLARGIAETDRDSPEARQACVRDLGAHLWVALMQSRPAGPLRYERPEDVPEDLACAVVANTFQCYLRGSQGLSNALTWLFMLTPWAARAAPEALYLPRAAIAAVHVPFRPDLTLGVLRAMRDHVAPGRRQAPPEGPARKGPCPCGSGKKYKRCCEETEAESKSAALLGPSDS</sequence>
<dbReference type="EMBL" id="SSMQ01000042">
    <property type="protein sequence ID" value="TKD01031.1"/>
    <property type="molecule type" value="Genomic_DNA"/>
</dbReference>
<dbReference type="RefSeq" id="WP_136932958.1">
    <property type="nucleotide sequence ID" value="NZ_SSMQ01000042.1"/>
</dbReference>
<dbReference type="Proteomes" id="UP000309215">
    <property type="component" value="Unassembled WGS sequence"/>
</dbReference>
<organism evidence="2 3">
    <name type="scientific">Polyangium fumosum</name>
    <dbReference type="NCBI Taxonomy" id="889272"/>
    <lineage>
        <taxon>Bacteria</taxon>
        <taxon>Pseudomonadati</taxon>
        <taxon>Myxococcota</taxon>
        <taxon>Polyangia</taxon>
        <taxon>Polyangiales</taxon>
        <taxon>Polyangiaceae</taxon>
        <taxon>Polyangium</taxon>
    </lineage>
</organism>
<reference evidence="2 3" key="1">
    <citation type="submission" date="2019-04" db="EMBL/GenBank/DDBJ databases">
        <authorList>
            <person name="Li Y."/>
            <person name="Wang J."/>
        </authorList>
    </citation>
    <scope>NUCLEOTIDE SEQUENCE [LARGE SCALE GENOMIC DNA]</scope>
    <source>
        <strain evidence="2 3">DSM 14668</strain>
    </source>
</reference>
<evidence type="ECO:0000313" key="3">
    <source>
        <dbReference type="Proteomes" id="UP000309215"/>
    </source>
</evidence>
<feature type="region of interest" description="Disordered" evidence="1">
    <location>
        <begin position="440"/>
        <end position="463"/>
    </location>
</feature>
<dbReference type="Gene3D" id="3.10.450.50">
    <property type="match status" value="1"/>
</dbReference>
<evidence type="ECO:0000313" key="2">
    <source>
        <dbReference type="EMBL" id="TKD01031.1"/>
    </source>
</evidence>
<dbReference type="SUPFAM" id="SSF103642">
    <property type="entry name" value="Sec-C motif"/>
    <property type="match status" value="1"/>
</dbReference>
<dbReference type="AlphaFoldDB" id="A0A4U1J1V1"/>
<dbReference type="InterPro" id="IPR004027">
    <property type="entry name" value="SEC_C_motif"/>
</dbReference>